<accession>A0A1H0H2J9</accession>
<dbReference type="Proteomes" id="UP000199134">
    <property type="component" value="Unassembled WGS sequence"/>
</dbReference>
<gene>
    <name evidence="1" type="ORF">SAMN04487900_11081</name>
</gene>
<dbReference type="RefSeq" id="WP_091853586.1">
    <property type="nucleotide sequence ID" value="NZ_FNIW01000010.1"/>
</dbReference>
<reference evidence="2" key="1">
    <citation type="submission" date="2016-10" db="EMBL/GenBank/DDBJ databases">
        <authorList>
            <person name="de Groot N.N."/>
        </authorList>
    </citation>
    <scope>NUCLEOTIDE SEQUENCE [LARGE SCALE GENOMIC DNA]</scope>
    <source>
        <strain evidence="2">BP1-145</strain>
    </source>
</reference>
<protein>
    <submittedName>
        <fullName evidence="1">Uncharacterized protein</fullName>
    </submittedName>
</protein>
<comment type="caution">
    <text evidence="1">The sequence shown here is derived from an EMBL/GenBank/DDBJ whole genome shotgun (WGS) entry which is preliminary data.</text>
</comment>
<sequence>MIKPRYIYLLSDCGHYEIKARLVSQQNGYSNDYYGTKKIYSGACWSVEMLKDHQRVSDIKGYHYGRYGQLALCQGGVKLNKNTILFGAVLTGLFTRALKEVDGEKIRKQWHKEYVEARKQFG</sequence>
<evidence type="ECO:0000313" key="2">
    <source>
        <dbReference type="Proteomes" id="UP000199134"/>
    </source>
</evidence>
<name>A0A1H0H2J9_9BACT</name>
<dbReference type="EMBL" id="FNIW01000010">
    <property type="protein sequence ID" value="SDO13151.1"/>
    <property type="molecule type" value="Genomic_DNA"/>
</dbReference>
<evidence type="ECO:0000313" key="1">
    <source>
        <dbReference type="EMBL" id="SDO13151.1"/>
    </source>
</evidence>
<dbReference type="AlphaFoldDB" id="A0A1H0H2J9"/>
<organism evidence="1 2">
    <name type="scientific">Prevotella communis</name>
    <dbReference type="NCBI Taxonomy" id="2913614"/>
    <lineage>
        <taxon>Bacteria</taxon>
        <taxon>Pseudomonadati</taxon>
        <taxon>Bacteroidota</taxon>
        <taxon>Bacteroidia</taxon>
        <taxon>Bacteroidales</taxon>
        <taxon>Prevotellaceae</taxon>
        <taxon>Prevotella</taxon>
    </lineage>
</organism>
<proteinExistence type="predicted"/>